<evidence type="ECO:0000256" key="2">
    <source>
        <dbReference type="ARBA" id="ARBA00022741"/>
    </source>
</evidence>
<dbReference type="AlphaFoldDB" id="A0A2I0WAC2"/>
<dbReference type="EMBL" id="KZ502814">
    <property type="protein sequence ID" value="PKU72610.1"/>
    <property type="molecule type" value="Genomic_DNA"/>
</dbReference>
<proteinExistence type="predicted"/>
<reference evidence="5 6" key="2">
    <citation type="journal article" date="2017" name="Nature">
        <title>The Apostasia genome and the evolution of orchids.</title>
        <authorList>
            <person name="Zhang G.Q."/>
            <person name="Liu K.W."/>
            <person name="Li Z."/>
            <person name="Lohaus R."/>
            <person name="Hsiao Y.Y."/>
            <person name="Niu S.C."/>
            <person name="Wang J.Y."/>
            <person name="Lin Y.C."/>
            <person name="Xu Q."/>
            <person name="Chen L.J."/>
            <person name="Yoshida K."/>
            <person name="Fujiwara S."/>
            <person name="Wang Z.W."/>
            <person name="Zhang Y.Q."/>
            <person name="Mitsuda N."/>
            <person name="Wang M."/>
            <person name="Liu G.H."/>
            <person name="Pecoraro L."/>
            <person name="Huang H.X."/>
            <person name="Xiao X.J."/>
            <person name="Lin M."/>
            <person name="Wu X.Y."/>
            <person name="Wu W.L."/>
            <person name="Chen Y.Y."/>
            <person name="Chang S.B."/>
            <person name="Sakamoto S."/>
            <person name="Ohme-Takagi M."/>
            <person name="Yagi M."/>
            <person name="Zeng S.J."/>
            <person name="Shen C.Y."/>
            <person name="Yeh C.M."/>
            <person name="Luo Y.B."/>
            <person name="Tsai W.C."/>
            <person name="Van de Peer Y."/>
            <person name="Liu Z.J."/>
        </authorList>
    </citation>
    <scope>NUCLEOTIDE SEQUENCE [LARGE SCALE GENOMIC DNA]</scope>
    <source>
        <tissue evidence="5">The whole plant</tissue>
    </source>
</reference>
<evidence type="ECO:0000256" key="3">
    <source>
        <dbReference type="ARBA" id="ARBA00022801"/>
    </source>
</evidence>
<keyword evidence="3" id="KW-0378">Hydrolase</keyword>
<keyword evidence="1" id="KW-0963">Cytoplasm</keyword>
<dbReference type="PANTHER" id="PTHR45709">
    <property type="entry name" value="LARGE SUBUNIT GTPASE 1 HOMOLOG-RELATED"/>
    <property type="match status" value="1"/>
</dbReference>
<keyword evidence="6" id="KW-1185">Reference proteome</keyword>
<dbReference type="GO" id="GO:0005829">
    <property type="term" value="C:cytosol"/>
    <property type="evidence" value="ECO:0007669"/>
    <property type="project" value="TreeGrafter"/>
</dbReference>
<protein>
    <submittedName>
        <fullName evidence="5">Large subunit GTPase 1</fullName>
    </submittedName>
</protein>
<reference evidence="5 6" key="1">
    <citation type="journal article" date="2016" name="Sci. Rep.">
        <title>The Dendrobium catenatum Lindl. genome sequence provides insights into polysaccharide synthase, floral development and adaptive evolution.</title>
        <authorList>
            <person name="Zhang G.Q."/>
            <person name="Xu Q."/>
            <person name="Bian C."/>
            <person name="Tsai W.C."/>
            <person name="Yeh C.M."/>
            <person name="Liu K.W."/>
            <person name="Yoshida K."/>
            <person name="Zhang L.S."/>
            <person name="Chang S.B."/>
            <person name="Chen F."/>
            <person name="Shi Y."/>
            <person name="Su Y.Y."/>
            <person name="Zhang Y.Q."/>
            <person name="Chen L.J."/>
            <person name="Yin Y."/>
            <person name="Lin M."/>
            <person name="Huang H."/>
            <person name="Deng H."/>
            <person name="Wang Z.W."/>
            <person name="Zhu S.L."/>
            <person name="Zhao X."/>
            <person name="Deng C."/>
            <person name="Niu S.C."/>
            <person name="Huang J."/>
            <person name="Wang M."/>
            <person name="Liu G.H."/>
            <person name="Yang H.J."/>
            <person name="Xiao X.J."/>
            <person name="Hsiao Y.Y."/>
            <person name="Wu W.L."/>
            <person name="Chen Y.Y."/>
            <person name="Mitsuda N."/>
            <person name="Ohme-Takagi M."/>
            <person name="Luo Y.B."/>
            <person name="Van de Peer Y."/>
            <person name="Liu Z.J."/>
        </authorList>
    </citation>
    <scope>NUCLEOTIDE SEQUENCE [LARGE SCALE GENOMIC DNA]</scope>
    <source>
        <tissue evidence="5">The whole plant</tissue>
    </source>
</reference>
<accession>A0A2I0WAC2</accession>
<keyword evidence="2" id="KW-0547">Nucleotide-binding</keyword>
<organism evidence="5 6">
    <name type="scientific">Dendrobium catenatum</name>
    <dbReference type="NCBI Taxonomy" id="906689"/>
    <lineage>
        <taxon>Eukaryota</taxon>
        <taxon>Viridiplantae</taxon>
        <taxon>Streptophyta</taxon>
        <taxon>Embryophyta</taxon>
        <taxon>Tracheophyta</taxon>
        <taxon>Spermatophyta</taxon>
        <taxon>Magnoliopsida</taxon>
        <taxon>Liliopsida</taxon>
        <taxon>Asparagales</taxon>
        <taxon>Orchidaceae</taxon>
        <taxon>Epidendroideae</taxon>
        <taxon>Malaxideae</taxon>
        <taxon>Dendrobiinae</taxon>
        <taxon>Dendrobium</taxon>
    </lineage>
</organism>
<evidence type="ECO:0000256" key="4">
    <source>
        <dbReference type="ARBA" id="ARBA00023134"/>
    </source>
</evidence>
<name>A0A2I0WAC2_9ASPA</name>
<dbReference type="InterPro" id="IPR043358">
    <property type="entry name" value="GNL1-like"/>
</dbReference>
<gene>
    <name evidence="5" type="ORF">MA16_Dca010180</name>
</gene>
<keyword evidence="4" id="KW-0342">GTP-binding</keyword>
<dbReference type="GO" id="GO:0005525">
    <property type="term" value="F:GTP binding"/>
    <property type="evidence" value="ECO:0007669"/>
    <property type="project" value="UniProtKB-KW"/>
</dbReference>
<evidence type="ECO:0000256" key="1">
    <source>
        <dbReference type="ARBA" id="ARBA00022490"/>
    </source>
</evidence>
<dbReference type="STRING" id="906689.A0A2I0WAC2"/>
<dbReference type="Proteomes" id="UP000233837">
    <property type="component" value="Unassembled WGS sequence"/>
</dbReference>
<evidence type="ECO:0000313" key="5">
    <source>
        <dbReference type="EMBL" id="PKU72610.1"/>
    </source>
</evidence>
<evidence type="ECO:0000313" key="6">
    <source>
        <dbReference type="Proteomes" id="UP000233837"/>
    </source>
</evidence>
<sequence>MENSDSAYFTQQNDQSPVVVKNSTINAVVGGKRIGVASTQKTNHFQTLIILLEIHREVMQVVANNVPRHLLEKIYNIKLPKPKPYELQSRPPTAAELLKTCSTVRPEPSDGILSQMLQGLILKDLTSMVASRSRSLNFSSSGVSTPSLSMHNFLHDPSPQPSPASVCSILTPPQLSFLHTRGE</sequence>
<dbReference type="PANTHER" id="PTHR45709:SF2">
    <property type="entry name" value="LARGE SUBUNIT GTPASE 1 HOMOLOG"/>
    <property type="match status" value="1"/>
</dbReference>
<dbReference type="GO" id="GO:0003924">
    <property type="term" value="F:GTPase activity"/>
    <property type="evidence" value="ECO:0007669"/>
    <property type="project" value="InterPro"/>
</dbReference>